<evidence type="ECO:0000313" key="1">
    <source>
        <dbReference type="EMBL" id="GBN21751.1"/>
    </source>
</evidence>
<accession>A0A4Y2M452</accession>
<sequence>MATASNDQHVDIKRHATNCFDSHILHYKFSVDNLYVKEPWTFREEFQNECQSWPSSWLCEMLFVKASDDGRVCIPVTLRRTDSASDSVKVRIVPIIRDDTSRIVFRVLPIEREGLRGGEVMEETLFSTVAFPEDRGNQSIGQYLSVHKDFFGHPPTNRRLEEAVVGD</sequence>
<name>A0A4Y2M452_ARAVE</name>
<dbReference type="Proteomes" id="UP000499080">
    <property type="component" value="Unassembled WGS sequence"/>
</dbReference>
<dbReference type="EMBL" id="BGPR01006772">
    <property type="protein sequence ID" value="GBN21751.1"/>
    <property type="molecule type" value="Genomic_DNA"/>
</dbReference>
<protein>
    <submittedName>
        <fullName evidence="1">Uncharacterized protein</fullName>
    </submittedName>
</protein>
<evidence type="ECO:0000313" key="2">
    <source>
        <dbReference type="Proteomes" id="UP000499080"/>
    </source>
</evidence>
<keyword evidence="2" id="KW-1185">Reference proteome</keyword>
<proteinExistence type="predicted"/>
<comment type="caution">
    <text evidence="1">The sequence shown here is derived from an EMBL/GenBank/DDBJ whole genome shotgun (WGS) entry which is preliminary data.</text>
</comment>
<dbReference type="AlphaFoldDB" id="A0A4Y2M452"/>
<gene>
    <name evidence="1" type="ORF">AVEN_171331_1</name>
</gene>
<organism evidence="1 2">
    <name type="scientific">Araneus ventricosus</name>
    <name type="common">Orbweaver spider</name>
    <name type="synonym">Epeira ventricosa</name>
    <dbReference type="NCBI Taxonomy" id="182803"/>
    <lineage>
        <taxon>Eukaryota</taxon>
        <taxon>Metazoa</taxon>
        <taxon>Ecdysozoa</taxon>
        <taxon>Arthropoda</taxon>
        <taxon>Chelicerata</taxon>
        <taxon>Arachnida</taxon>
        <taxon>Araneae</taxon>
        <taxon>Araneomorphae</taxon>
        <taxon>Entelegynae</taxon>
        <taxon>Araneoidea</taxon>
        <taxon>Araneidae</taxon>
        <taxon>Araneus</taxon>
    </lineage>
</organism>
<reference evidence="1 2" key="1">
    <citation type="journal article" date="2019" name="Sci. Rep.">
        <title>Orb-weaving spider Araneus ventricosus genome elucidates the spidroin gene catalogue.</title>
        <authorList>
            <person name="Kono N."/>
            <person name="Nakamura H."/>
            <person name="Ohtoshi R."/>
            <person name="Moran D.A.P."/>
            <person name="Shinohara A."/>
            <person name="Yoshida Y."/>
            <person name="Fujiwara M."/>
            <person name="Mori M."/>
            <person name="Tomita M."/>
            <person name="Arakawa K."/>
        </authorList>
    </citation>
    <scope>NUCLEOTIDE SEQUENCE [LARGE SCALE GENOMIC DNA]</scope>
</reference>